<reference evidence="13 14" key="1">
    <citation type="journal article" date="2014" name="Genome Announc.">
        <title>Draft Genome Sequences of Three Alkaliphilic Bacillus Strains, Bacillus wakoensis JCM 9140T, Bacillus akibai JCM 9157T, and Bacillus hemicellulosilyticus JCM 9152T.</title>
        <authorList>
            <person name="Yuki M."/>
            <person name="Oshima K."/>
            <person name="Suda W."/>
            <person name="Oshida Y."/>
            <person name="Kitamura K."/>
            <person name="Iida T."/>
            <person name="Hattori M."/>
            <person name="Ohkuma M."/>
        </authorList>
    </citation>
    <scope>NUCLEOTIDE SEQUENCE [LARGE SCALE GENOMIC DNA]</scope>
    <source>
        <strain evidence="13 14">JCM 9157</strain>
    </source>
</reference>
<dbReference type="SMART" id="SM00487">
    <property type="entry name" value="DEXDc"/>
    <property type="match status" value="1"/>
</dbReference>
<dbReference type="InterPro" id="IPR013520">
    <property type="entry name" value="Ribonucl_H"/>
</dbReference>
<evidence type="ECO:0000259" key="10">
    <source>
        <dbReference type="PROSITE" id="PS51192"/>
    </source>
</evidence>
<dbReference type="PROSITE" id="PS51194">
    <property type="entry name" value="HELICASE_CTER"/>
    <property type="match status" value="1"/>
</dbReference>
<evidence type="ECO:0000313" key="13">
    <source>
        <dbReference type="EMBL" id="GAE34591.1"/>
    </source>
</evidence>
<evidence type="ECO:0000256" key="5">
    <source>
        <dbReference type="ARBA" id="ARBA00022839"/>
    </source>
</evidence>
<dbReference type="InterPro" id="IPR014013">
    <property type="entry name" value="Helic_SF1/SF2_ATP-bd_DinG/Rad3"/>
</dbReference>
<dbReference type="SMART" id="SM00479">
    <property type="entry name" value="EXOIII"/>
    <property type="match status" value="1"/>
</dbReference>
<dbReference type="Pfam" id="PF00929">
    <property type="entry name" value="RNase_T"/>
    <property type="match status" value="1"/>
</dbReference>
<dbReference type="eggNOG" id="COG1199">
    <property type="taxonomic scope" value="Bacteria"/>
</dbReference>
<comment type="cofactor">
    <cofactor evidence="1">
        <name>[4Fe-4S] cluster</name>
        <dbReference type="ChEBI" id="CHEBI:49883"/>
    </cofactor>
</comment>
<comment type="similarity">
    <text evidence="8 9">Belongs to the helicase family. DinG subfamily. Type 2 sub-subfamily.</text>
</comment>
<accession>W4QR76</accession>
<dbReference type="InterPro" id="IPR006310">
    <property type="entry name" value="DinG"/>
</dbReference>
<dbReference type="GO" id="GO:0008408">
    <property type="term" value="F:3'-5' exonuclease activity"/>
    <property type="evidence" value="ECO:0007669"/>
    <property type="project" value="UniProtKB-UniRule"/>
</dbReference>
<dbReference type="PROSITE" id="PS51193">
    <property type="entry name" value="HELICASE_ATP_BIND_2"/>
    <property type="match status" value="1"/>
</dbReference>
<dbReference type="NCBIfam" id="TIGR01407">
    <property type="entry name" value="dinG_rel"/>
    <property type="match status" value="1"/>
</dbReference>
<evidence type="ECO:0000256" key="1">
    <source>
        <dbReference type="ARBA" id="ARBA00001966"/>
    </source>
</evidence>
<keyword evidence="14" id="KW-1185">Reference proteome</keyword>
<dbReference type="GO" id="GO:0003887">
    <property type="term" value="F:DNA-directed DNA polymerase activity"/>
    <property type="evidence" value="ECO:0007669"/>
    <property type="project" value="InterPro"/>
</dbReference>
<dbReference type="InterPro" id="IPR006054">
    <property type="entry name" value="DnaQ"/>
</dbReference>
<dbReference type="SMART" id="SM00491">
    <property type="entry name" value="HELICc2"/>
    <property type="match status" value="1"/>
</dbReference>
<dbReference type="CDD" id="cd06127">
    <property type="entry name" value="DEDDh"/>
    <property type="match status" value="1"/>
</dbReference>
<dbReference type="InterPro" id="IPR045028">
    <property type="entry name" value="DinG/Rad3-like"/>
</dbReference>
<feature type="short sequence motif" description="DEAH box" evidence="8">
    <location>
        <begin position="467"/>
        <end position="470"/>
    </location>
</feature>
<name>W4QR76_HALA3</name>
<comment type="catalytic activity">
    <reaction evidence="7">
        <text>ATP + H2O = ADP + phosphate + H(+)</text>
        <dbReference type="Rhea" id="RHEA:13065"/>
        <dbReference type="ChEBI" id="CHEBI:15377"/>
        <dbReference type="ChEBI" id="CHEBI:15378"/>
        <dbReference type="ChEBI" id="CHEBI:30616"/>
        <dbReference type="ChEBI" id="CHEBI:43474"/>
        <dbReference type="ChEBI" id="CHEBI:456216"/>
        <dbReference type="EC" id="5.6.2.3"/>
    </reaction>
</comment>
<dbReference type="InterPro" id="IPR011545">
    <property type="entry name" value="DEAD/DEAH_box_helicase_dom"/>
</dbReference>
<dbReference type="GO" id="GO:0005524">
    <property type="term" value="F:ATP binding"/>
    <property type="evidence" value="ECO:0007669"/>
    <property type="project" value="UniProtKB-UniRule"/>
</dbReference>
<evidence type="ECO:0000259" key="11">
    <source>
        <dbReference type="PROSITE" id="PS51193"/>
    </source>
</evidence>
<dbReference type="Gene3D" id="3.40.50.300">
    <property type="entry name" value="P-loop containing nucleotide triphosphate hydrolases"/>
    <property type="match status" value="2"/>
</dbReference>
<dbReference type="RefSeq" id="WP_035663542.1">
    <property type="nucleotide sequence ID" value="NZ_BAUV01000009.1"/>
</dbReference>
<keyword evidence="6 8" id="KW-0067">ATP-binding</keyword>
<dbReference type="InterPro" id="IPR001650">
    <property type="entry name" value="Helicase_C-like"/>
</dbReference>
<dbReference type="GO" id="GO:0016887">
    <property type="term" value="F:ATP hydrolysis activity"/>
    <property type="evidence" value="ECO:0007669"/>
    <property type="project" value="RHEA"/>
</dbReference>
<dbReference type="Pfam" id="PF13307">
    <property type="entry name" value="Helicase_C_2"/>
    <property type="match status" value="1"/>
</dbReference>
<dbReference type="EC" id="3.1.-.-" evidence="8 9"/>
<dbReference type="FunFam" id="3.40.50.300:FF:000437">
    <property type="entry name" value="ATP-dependent DNA helicase DinG"/>
    <property type="match status" value="1"/>
</dbReference>
<dbReference type="PROSITE" id="PS51192">
    <property type="entry name" value="HELICASE_ATP_BIND_1"/>
    <property type="match status" value="1"/>
</dbReference>
<dbReference type="SUPFAM" id="SSF52540">
    <property type="entry name" value="P-loop containing nucleoside triphosphate hydrolases"/>
    <property type="match status" value="1"/>
</dbReference>
<dbReference type="Pfam" id="PF00270">
    <property type="entry name" value="DEAD"/>
    <property type="match status" value="1"/>
</dbReference>
<evidence type="ECO:0000256" key="2">
    <source>
        <dbReference type="ARBA" id="ARBA00022722"/>
    </source>
</evidence>
<evidence type="ECO:0000259" key="12">
    <source>
        <dbReference type="PROSITE" id="PS51194"/>
    </source>
</evidence>
<dbReference type="PANTHER" id="PTHR11472:SF34">
    <property type="entry name" value="REGULATOR OF TELOMERE ELONGATION HELICASE 1"/>
    <property type="match status" value="1"/>
</dbReference>
<sequence>MKERYTVVDVETTGHSVLKGDRIIQIGAVVIEDGEIIETFASFVNPEQSIPPFIEELTGISDSVVANAPSFQEIIPEFLSLFEGSSFVAHNVDFDLSFLRKQVELEGYQLPQMAAFDTVELSRILLPQQESYKLSQLAEQLGFSHDRPHQADSDALVTATLFISLIHKLKQLPLLTLQQLVPIARRLKSDLEPLLASYIHDKLISGDQVEDEHFDCYRQLAIKRVSELDQADQKKSYTFASYSSQLFGDEGKIKLAFANHELRPGQKQMMKEVDHAFQQNEHIMIEAGTGTGKSLAYLVPAAFFAHQSESKVVISTQTIPLQEQIVTRDLPILNKILPFQLEVALLKGRSHYLCLRKFEQSLVEIDKDSYDVLLTKALLLIWLTETNTGDIEELNLPSGGRGYWFEVQSDAASDLGRYSPWFSRCFYHRARKKAQLADLIITNHALLCTDLVHDQNLLPSYSHVVIDEAHHLEETASDHLGAHTDFLTFSFLFQRLGVQTDEQMLDSLDRLMEDYQIPIKPINITKPLSNLKDEIDELFRMLHGYVLQKQKTSATDIGRIRYRFESYQETNSYWQAILECAMRVHMQTKDSFMQMQKWLRPFQDIREDMTYKDRGFIADIESVVESFLEQEEILYEMLLEYDPNFVYWIEIEPRGAKNATFLFRKPIDVADLLADQFFTNKKSVVLTSATLSVNGTFKYQEKRLGLTDFGVKTSIIPSPFSYDKQVRLLLPTDIPAIKDVTDDQFSVEVAKSLWKIMQASNGKMLVLFTSYEMLRQVYQQIKDYNEFGLHQLIGQGVTSGSRAKLMKMFKQSHQAVLFGTSSFWEGIDLPGEELQILVIVRLPFSPPDQPLLQAQFERAKEDGRNPFMDISLPQAIIRFKQGFGRLIRTKQDRGCVFVFDRRISTTRYGKQFIRSLPDVPVYEDKLEHLLEQFKDFI</sequence>
<protein>
    <recommendedName>
        <fullName evidence="8 9">3'-5' exonuclease DinG</fullName>
        <ecNumber evidence="8 9">3.1.-.-</ecNumber>
    </recommendedName>
</protein>
<evidence type="ECO:0000256" key="7">
    <source>
        <dbReference type="ARBA" id="ARBA00048954"/>
    </source>
</evidence>
<keyword evidence="3 8" id="KW-0547">Nucleotide-binding</keyword>
<evidence type="ECO:0000256" key="9">
    <source>
        <dbReference type="RuleBase" id="RU364106"/>
    </source>
</evidence>
<gene>
    <name evidence="8 9" type="primary">dinG</name>
    <name evidence="13" type="ORF">JCM9157_1659</name>
</gene>
<keyword evidence="2 8" id="KW-0540">Nuclease</keyword>
<dbReference type="NCBIfam" id="NF005981">
    <property type="entry name" value="PRK08074.1"/>
    <property type="match status" value="1"/>
</dbReference>
<dbReference type="EMBL" id="BAUV01000009">
    <property type="protein sequence ID" value="GAE34591.1"/>
    <property type="molecule type" value="Genomic_DNA"/>
</dbReference>
<proteinExistence type="inferred from homology"/>
<dbReference type="OrthoDB" id="9803913at2"/>
<dbReference type="AlphaFoldDB" id="W4QR76"/>
<evidence type="ECO:0000256" key="3">
    <source>
        <dbReference type="ARBA" id="ARBA00022741"/>
    </source>
</evidence>
<feature type="binding site" evidence="8">
    <location>
        <begin position="287"/>
        <end position="294"/>
    </location>
    <ligand>
        <name>ATP</name>
        <dbReference type="ChEBI" id="CHEBI:30616"/>
    </ligand>
</feature>
<feature type="domain" description="Helicase ATP-binding" evidence="10">
    <location>
        <begin position="274"/>
        <end position="490"/>
    </location>
</feature>
<dbReference type="HAMAP" id="MF_02206">
    <property type="entry name" value="DinG_exonucl"/>
    <property type="match status" value="1"/>
</dbReference>
<dbReference type="GO" id="GO:0043139">
    <property type="term" value="F:5'-3' DNA helicase activity"/>
    <property type="evidence" value="ECO:0007669"/>
    <property type="project" value="UniProtKB-EC"/>
</dbReference>
<dbReference type="Gene3D" id="3.30.420.10">
    <property type="entry name" value="Ribonuclease H-like superfamily/Ribonuclease H"/>
    <property type="match status" value="1"/>
</dbReference>
<feature type="domain" description="Helicase ATP-binding" evidence="11">
    <location>
        <begin position="252"/>
        <end position="521"/>
    </location>
</feature>
<dbReference type="InterPro" id="IPR012337">
    <property type="entry name" value="RNaseH-like_sf"/>
</dbReference>
<comment type="caution">
    <text evidence="13">The sequence shown here is derived from an EMBL/GenBank/DDBJ whole genome shotgun (WGS) entry which is preliminary data.</text>
</comment>
<dbReference type="InterPro" id="IPR027417">
    <property type="entry name" value="P-loop_NTPase"/>
</dbReference>
<dbReference type="InterPro" id="IPR014001">
    <property type="entry name" value="Helicase_ATP-bd"/>
</dbReference>
<feature type="domain" description="Helicase C-terminal" evidence="12">
    <location>
        <begin position="741"/>
        <end position="927"/>
    </location>
</feature>
<dbReference type="InterPro" id="IPR006555">
    <property type="entry name" value="ATP-dep_Helicase_C"/>
</dbReference>
<evidence type="ECO:0000313" key="14">
    <source>
        <dbReference type="Proteomes" id="UP000018896"/>
    </source>
</evidence>
<dbReference type="eggNOG" id="COG0847">
    <property type="taxonomic scope" value="Bacteria"/>
</dbReference>
<dbReference type="NCBIfam" id="TIGR00573">
    <property type="entry name" value="dnaq"/>
    <property type="match status" value="1"/>
</dbReference>
<keyword evidence="13" id="KW-0347">Helicase</keyword>
<dbReference type="FunFam" id="3.30.420.10:FF:000045">
    <property type="entry name" value="3'-5' exonuclease DinG"/>
    <property type="match status" value="1"/>
</dbReference>
<keyword evidence="5 8" id="KW-0269">Exonuclease</keyword>
<evidence type="ECO:0000256" key="4">
    <source>
        <dbReference type="ARBA" id="ARBA00022801"/>
    </source>
</evidence>
<evidence type="ECO:0000256" key="8">
    <source>
        <dbReference type="HAMAP-Rule" id="MF_02206"/>
    </source>
</evidence>
<dbReference type="InterPro" id="IPR036397">
    <property type="entry name" value="RNaseH_sf"/>
</dbReference>
<organism evidence="13 14">
    <name type="scientific">Halalkalibacter akibai (strain ATCC 43226 / DSM 21942 / CIP 109018 / JCM 9157 / 1139)</name>
    <name type="common">Bacillus akibai</name>
    <dbReference type="NCBI Taxonomy" id="1236973"/>
    <lineage>
        <taxon>Bacteria</taxon>
        <taxon>Bacillati</taxon>
        <taxon>Bacillota</taxon>
        <taxon>Bacilli</taxon>
        <taxon>Bacillales</taxon>
        <taxon>Bacillaceae</taxon>
        <taxon>Halalkalibacter</taxon>
    </lineage>
</organism>
<dbReference type="GO" id="GO:0003677">
    <property type="term" value="F:DNA binding"/>
    <property type="evidence" value="ECO:0007669"/>
    <property type="project" value="InterPro"/>
</dbReference>
<keyword evidence="4 8" id="KW-0378">Hydrolase</keyword>
<dbReference type="GO" id="GO:0006260">
    <property type="term" value="P:DNA replication"/>
    <property type="evidence" value="ECO:0007669"/>
    <property type="project" value="InterPro"/>
</dbReference>
<dbReference type="Proteomes" id="UP000018896">
    <property type="component" value="Unassembled WGS sequence"/>
</dbReference>
<dbReference type="STRING" id="1236973.JCM9157_1659"/>
<dbReference type="SUPFAM" id="SSF53098">
    <property type="entry name" value="Ribonuclease H-like"/>
    <property type="match status" value="1"/>
</dbReference>
<comment type="function">
    <text evidence="8 9">3'-5' exonuclease.</text>
</comment>
<dbReference type="PANTHER" id="PTHR11472">
    <property type="entry name" value="DNA REPAIR DEAD HELICASE RAD3/XP-D SUBFAMILY MEMBER"/>
    <property type="match status" value="1"/>
</dbReference>
<evidence type="ECO:0000256" key="6">
    <source>
        <dbReference type="ARBA" id="ARBA00022840"/>
    </source>
</evidence>